<proteinExistence type="predicted"/>
<feature type="region of interest" description="Disordered" evidence="2">
    <location>
        <begin position="495"/>
        <end position="522"/>
    </location>
</feature>
<protein>
    <submittedName>
        <fullName evidence="3">Uncharacterized protein</fullName>
    </submittedName>
</protein>
<evidence type="ECO:0000313" key="4">
    <source>
        <dbReference type="Proteomes" id="UP000672032"/>
    </source>
</evidence>
<dbReference type="Proteomes" id="UP000672032">
    <property type="component" value="Chromosome 8"/>
</dbReference>
<keyword evidence="4" id="KW-1185">Reference proteome</keyword>
<sequence>MSMQFGKTAASQAITEEEEGWKARETLAKKEGLLRVTIAETGSYGQRLEAAHINLKAYGTTVPQLEAEHIEEKQKNANYADLETKRLELKQKMADQQKIHDALVQDLRNQIRELGEENVRVEVNALKGAKDLVKEEKKVLRKEFEDDMLKLEQKIDRLEVQRHDTDHYIAGIEANAAAEERKNEEKESRIRGLEKDILKLKTKQLKHEGELKEAVNHGNAIAAENVRLETELEQARQITTDLIKDHKQTVSRLERQLAVQESQYKTLVVDSKGARDQIAEVEKILDEKKVKIEALVTQLQDANVEFVGGGGGVPQKTLDQYIDMVRGLTGQVQAIHGSRKPQFSRDVDAYRSEGGDEKREAPELASSSSSSSSTTTTSSPSSETESTHGEEEEEEEEVPADVQVIYRARRGRGGPIQHVHHEVPIEGPTIYLTTPGENIPGPIRYTPFRVFAHNPITCWLLVEFNFLVLFFHWIKRLLSLSSWIPRIILGGGNSTPPSPDYVSSSSDTDSDADGPQRPQPGVFSTLFKPKPGRIPSARNTLWGLAFHICVYSTLWLSFSVWQERELWLAENDGTRRWLMARRGSNGFLDMNQMLPQRVNRQLDILRYDFMELVGIPLTYQSPG</sequence>
<evidence type="ECO:0000256" key="2">
    <source>
        <dbReference type="SAM" id="MobiDB-lite"/>
    </source>
</evidence>
<feature type="coiled-coil region" evidence="1">
    <location>
        <begin position="72"/>
        <end position="203"/>
    </location>
</feature>
<feature type="region of interest" description="Disordered" evidence="2">
    <location>
        <begin position="333"/>
        <end position="401"/>
    </location>
</feature>
<keyword evidence="1" id="KW-0175">Coiled coil</keyword>
<name>A0A8A3PQ87_9HELO</name>
<dbReference type="OrthoDB" id="3563208at2759"/>
<feature type="compositionally biased region" description="Acidic residues" evidence="2">
    <location>
        <begin position="390"/>
        <end position="399"/>
    </location>
</feature>
<accession>A0A8A3PQ87</accession>
<organism evidence="3 4">
    <name type="scientific">Monilinia vaccinii-corymbosi</name>
    <dbReference type="NCBI Taxonomy" id="61207"/>
    <lineage>
        <taxon>Eukaryota</taxon>
        <taxon>Fungi</taxon>
        <taxon>Dikarya</taxon>
        <taxon>Ascomycota</taxon>
        <taxon>Pezizomycotina</taxon>
        <taxon>Leotiomycetes</taxon>
        <taxon>Helotiales</taxon>
        <taxon>Sclerotiniaceae</taxon>
        <taxon>Monilinia</taxon>
    </lineage>
</organism>
<dbReference type="EMBL" id="CP063412">
    <property type="protein sequence ID" value="QSZ37021.1"/>
    <property type="molecule type" value="Genomic_DNA"/>
</dbReference>
<evidence type="ECO:0000256" key="1">
    <source>
        <dbReference type="SAM" id="Coils"/>
    </source>
</evidence>
<feature type="compositionally biased region" description="Low complexity" evidence="2">
    <location>
        <begin position="366"/>
        <end position="384"/>
    </location>
</feature>
<evidence type="ECO:0000313" key="3">
    <source>
        <dbReference type="EMBL" id="QSZ37021.1"/>
    </source>
</evidence>
<reference evidence="3" key="1">
    <citation type="submission" date="2020-10" db="EMBL/GenBank/DDBJ databases">
        <title>Genome Sequence of Monilinia vaccinii-corymbosi Sheds Light on Mummy Berry Disease Infection of Blueberry and Mating Type.</title>
        <authorList>
            <person name="Yow A.G."/>
            <person name="Zhang Y."/>
            <person name="Bansal K."/>
            <person name="Eacker S.M."/>
            <person name="Sullivan S."/>
            <person name="Liachko I."/>
            <person name="Cubeta M.A."/>
            <person name="Rollins J.A."/>
            <person name="Ashrafi H."/>
        </authorList>
    </citation>
    <scope>NUCLEOTIDE SEQUENCE</scope>
    <source>
        <strain evidence="3">RL-1</strain>
    </source>
</reference>
<dbReference type="AlphaFoldDB" id="A0A8A3PQ87"/>
<feature type="compositionally biased region" description="Basic and acidic residues" evidence="2">
    <location>
        <begin position="343"/>
        <end position="362"/>
    </location>
</feature>
<feature type="coiled-coil region" evidence="1">
    <location>
        <begin position="243"/>
        <end position="305"/>
    </location>
</feature>
<gene>
    <name evidence="3" type="ORF">DSL72_009113</name>
</gene>